<dbReference type="RefSeq" id="WP_092111625.1">
    <property type="nucleotide sequence ID" value="NZ_FOCN01000016.1"/>
</dbReference>
<dbReference type="STRING" id="1424661.SAMN05216281_11650"/>
<dbReference type="EMBL" id="SOFF01000063">
    <property type="protein sequence ID" value="TFB81979.1"/>
    <property type="molecule type" value="Genomic_DNA"/>
</dbReference>
<comment type="caution">
    <text evidence="2">The sequence shown here is derived from an EMBL/GenBank/DDBJ whole genome shotgun (WGS) entry which is preliminary data.</text>
</comment>
<keyword evidence="3" id="KW-1185">Reference proteome</keyword>
<dbReference type="Proteomes" id="UP000297654">
    <property type="component" value="Unassembled WGS sequence"/>
</dbReference>
<dbReference type="InterPro" id="IPR045596">
    <property type="entry name" value="DUF6459"/>
</dbReference>
<evidence type="ECO:0000313" key="2">
    <source>
        <dbReference type="EMBL" id="TFB81979.1"/>
    </source>
</evidence>
<evidence type="ECO:0000313" key="3">
    <source>
        <dbReference type="Proteomes" id="UP000297654"/>
    </source>
</evidence>
<sequence>MTSPGFSAPRLRDDRGEQRPDGPGTAPQAIVPALPLEAERFLRSLALSAVEIIAGARNLEQIARWVTDDVYAHLRVRVSIAARARAVTGTVAHRPMLWIEHVTLSPTATGGFDAVILVHDKRRPHVVSLRVEGATRHLRGTVLVVL</sequence>
<name>A0A1H8JWW3_9MICO</name>
<protein>
    <submittedName>
        <fullName evidence="2">3-hydroxyacyl-CoA dehydrogenase</fullName>
    </submittedName>
</protein>
<organism evidence="2 3">
    <name type="scientific">Cryobacterium luteum</name>
    <dbReference type="NCBI Taxonomy" id="1424661"/>
    <lineage>
        <taxon>Bacteria</taxon>
        <taxon>Bacillati</taxon>
        <taxon>Actinomycetota</taxon>
        <taxon>Actinomycetes</taxon>
        <taxon>Micrococcales</taxon>
        <taxon>Microbacteriaceae</taxon>
        <taxon>Cryobacterium</taxon>
    </lineage>
</organism>
<evidence type="ECO:0000256" key="1">
    <source>
        <dbReference type="SAM" id="MobiDB-lite"/>
    </source>
</evidence>
<dbReference type="OrthoDB" id="3266345at2"/>
<feature type="region of interest" description="Disordered" evidence="1">
    <location>
        <begin position="1"/>
        <end position="29"/>
    </location>
</feature>
<proteinExistence type="predicted"/>
<reference evidence="2 3" key="1">
    <citation type="submission" date="2019-03" db="EMBL/GenBank/DDBJ databases">
        <title>Genomics of glacier-inhabiting Cryobacterium strains.</title>
        <authorList>
            <person name="Liu Q."/>
            <person name="Xin Y.-H."/>
        </authorList>
    </citation>
    <scope>NUCLEOTIDE SEQUENCE [LARGE SCALE GENOMIC DNA]</scope>
    <source>
        <strain evidence="2 3">Hh15</strain>
    </source>
</reference>
<accession>A0A1H8JWW3</accession>
<feature type="compositionally biased region" description="Basic and acidic residues" evidence="1">
    <location>
        <begin position="10"/>
        <end position="20"/>
    </location>
</feature>
<dbReference type="AlphaFoldDB" id="A0A1H8JWW3"/>
<gene>
    <name evidence="2" type="ORF">E3O10_17940</name>
</gene>
<dbReference type="Pfam" id="PF20060">
    <property type="entry name" value="DUF6459"/>
    <property type="match status" value="1"/>
</dbReference>